<dbReference type="FunFam" id="3.30.160.60:FF:002343">
    <property type="entry name" value="Zinc finger protein 33A"/>
    <property type="match status" value="3"/>
</dbReference>
<keyword evidence="9" id="KW-0238">DNA-binding</keyword>
<keyword evidence="5" id="KW-0677">Repeat</keyword>
<proteinExistence type="inferred from homology"/>
<keyword evidence="7" id="KW-0862">Zinc</keyword>
<feature type="domain" description="C2H2-type" evidence="14">
    <location>
        <begin position="94"/>
        <end position="121"/>
    </location>
</feature>
<dbReference type="SUPFAM" id="SSF57667">
    <property type="entry name" value="beta-beta-alpha zinc fingers"/>
    <property type="match status" value="4"/>
</dbReference>
<dbReference type="Ensembl" id="ENSSMRT00000030141.1">
    <property type="protein sequence ID" value="ENSSMRP00000025770.1"/>
    <property type="gene ID" value="ENSSMRG00000019899.1"/>
</dbReference>
<evidence type="ECO:0000313" key="15">
    <source>
        <dbReference type="Ensembl" id="ENSSMRP00000025770.1"/>
    </source>
</evidence>
<feature type="domain" description="C2H2-type" evidence="14">
    <location>
        <begin position="150"/>
        <end position="177"/>
    </location>
</feature>
<evidence type="ECO:0000256" key="4">
    <source>
        <dbReference type="ARBA" id="ARBA00022723"/>
    </source>
</evidence>
<keyword evidence="6 12" id="KW-0863">Zinc-finger</keyword>
<dbReference type="InterPro" id="IPR041697">
    <property type="entry name" value="Znf-C2H2_11"/>
</dbReference>
<dbReference type="SMART" id="SM00355">
    <property type="entry name" value="ZnF_C2H2"/>
    <property type="match status" value="6"/>
</dbReference>
<sequence length="349" mass="40563">MHTNVKFGKTLTRTAEYQRSQTAKQPYKNVLCANHPSRHRGLTKYQGNEIIDIKQYKCGGNGQRVSDARSVKIHKRTEKSGKNTESGKRFKKPYKCMECGKSFSHISHLTYHQRINSGEKPYKCKECGKSFSQRNSLSYHRRTHTGEKPYKCMECGKCFTDSSHLKAHQRTHTGEKPYKCMECEKSFSDKRILSRHQRTHTGEEPYKCMECGKSFSEKRMLTWHQRTNTGVEPHKCMQCGMCFSGSGNLKTHQRIHTGEKPYKCMNLLPWFIYLTFQVPMQYCSLQHQTFHKRNVISTAMHLFGFRSASSIFLDLLLRAIHCFPVMYWTPYDLINCSSSVISFSLLIVS</sequence>
<evidence type="ECO:0000256" key="10">
    <source>
        <dbReference type="ARBA" id="ARBA00023163"/>
    </source>
</evidence>
<dbReference type="Pfam" id="PF00096">
    <property type="entry name" value="zf-C2H2"/>
    <property type="match status" value="5"/>
</dbReference>
<feature type="domain" description="C2H2-type" evidence="14">
    <location>
        <begin position="234"/>
        <end position="261"/>
    </location>
</feature>
<reference evidence="15" key="1">
    <citation type="submission" date="2025-08" db="UniProtKB">
        <authorList>
            <consortium name="Ensembl"/>
        </authorList>
    </citation>
    <scope>IDENTIFICATION</scope>
</reference>
<evidence type="ECO:0000256" key="3">
    <source>
        <dbReference type="ARBA" id="ARBA00022553"/>
    </source>
</evidence>
<evidence type="ECO:0000256" key="7">
    <source>
        <dbReference type="ARBA" id="ARBA00022833"/>
    </source>
</evidence>
<evidence type="ECO:0000256" key="11">
    <source>
        <dbReference type="ARBA" id="ARBA00023242"/>
    </source>
</evidence>
<evidence type="ECO:0000256" key="12">
    <source>
        <dbReference type="PROSITE-ProRule" id="PRU00042"/>
    </source>
</evidence>
<dbReference type="GO" id="GO:0006357">
    <property type="term" value="P:regulation of transcription by RNA polymerase II"/>
    <property type="evidence" value="ECO:0007669"/>
    <property type="project" value="TreeGrafter"/>
</dbReference>
<dbReference type="PROSITE" id="PS50157">
    <property type="entry name" value="ZINC_FINGER_C2H2_2"/>
    <property type="match status" value="6"/>
</dbReference>
<evidence type="ECO:0000256" key="6">
    <source>
        <dbReference type="ARBA" id="ARBA00022771"/>
    </source>
</evidence>
<name>A0A8D0KLM5_SALMN</name>
<accession>A0A8D0KLM5</accession>
<evidence type="ECO:0000256" key="5">
    <source>
        <dbReference type="ARBA" id="ARBA00022737"/>
    </source>
</evidence>
<dbReference type="FunFam" id="3.30.160.60:FF:002063">
    <property type="entry name" value="RB associated KRAB zinc finger"/>
    <property type="match status" value="1"/>
</dbReference>
<keyword evidence="10" id="KW-0804">Transcription</keyword>
<dbReference type="PROSITE" id="PS00028">
    <property type="entry name" value="ZINC_FINGER_C2H2_1"/>
    <property type="match status" value="4"/>
</dbReference>
<comment type="subcellular location">
    <subcellularLocation>
        <location evidence="1">Nucleus</location>
    </subcellularLocation>
</comment>
<keyword evidence="11" id="KW-0539">Nucleus</keyword>
<dbReference type="InterPro" id="IPR013087">
    <property type="entry name" value="Znf_C2H2_type"/>
</dbReference>
<evidence type="ECO:0000256" key="2">
    <source>
        <dbReference type="ARBA" id="ARBA00006991"/>
    </source>
</evidence>
<keyword evidence="16" id="KW-1185">Reference proteome</keyword>
<keyword evidence="3" id="KW-0597">Phosphoprotein</keyword>
<dbReference type="Pfam" id="PF16622">
    <property type="entry name" value="zf-C2H2_11"/>
    <property type="match status" value="1"/>
</dbReference>
<comment type="similarity">
    <text evidence="2">Belongs to the krueppel C2H2-type zinc-finger protein family.</text>
</comment>
<dbReference type="Proteomes" id="UP000694421">
    <property type="component" value="Unplaced"/>
</dbReference>
<evidence type="ECO:0000313" key="16">
    <source>
        <dbReference type="Proteomes" id="UP000694421"/>
    </source>
</evidence>
<dbReference type="AlphaFoldDB" id="A0A8D0KLM5"/>
<evidence type="ECO:0000259" key="14">
    <source>
        <dbReference type="PROSITE" id="PS50157"/>
    </source>
</evidence>
<feature type="domain" description="C2H2-type" evidence="14">
    <location>
        <begin position="206"/>
        <end position="233"/>
    </location>
</feature>
<organism evidence="15 16">
    <name type="scientific">Salvator merianae</name>
    <name type="common">Argentine black and white tegu</name>
    <name type="synonym">Tupinambis merianae</name>
    <dbReference type="NCBI Taxonomy" id="96440"/>
    <lineage>
        <taxon>Eukaryota</taxon>
        <taxon>Metazoa</taxon>
        <taxon>Chordata</taxon>
        <taxon>Craniata</taxon>
        <taxon>Vertebrata</taxon>
        <taxon>Euteleostomi</taxon>
        <taxon>Lepidosauria</taxon>
        <taxon>Squamata</taxon>
        <taxon>Bifurcata</taxon>
        <taxon>Unidentata</taxon>
        <taxon>Episquamata</taxon>
        <taxon>Laterata</taxon>
        <taxon>Teiioidea</taxon>
        <taxon>Teiidae</taxon>
        <taxon>Salvator</taxon>
    </lineage>
</organism>
<evidence type="ECO:0000256" key="13">
    <source>
        <dbReference type="SAM" id="MobiDB-lite"/>
    </source>
</evidence>
<dbReference type="Gene3D" id="3.30.160.60">
    <property type="entry name" value="Classic Zinc Finger"/>
    <property type="match status" value="6"/>
</dbReference>
<evidence type="ECO:0000256" key="1">
    <source>
        <dbReference type="ARBA" id="ARBA00004123"/>
    </source>
</evidence>
<dbReference type="GO" id="GO:0008270">
    <property type="term" value="F:zinc ion binding"/>
    <property type="evidence" value="ECO:0007669"/>
    <property type="project" value="UniProtKB-KW"/>
</dbReference>
<dbReference type="GO" id="GO:0003700">
    <property type="term" value="F:DNA-binding transcription factor activity"/>
    <property type="evidence" value="ECO:0007669"/>
    <property type="project" value="TreeGrafter"/>
</dbReference>
<keyword evidence="8" id="KW-0805">Transcription regulation</keyword>
<reference evidence="15" key="2">
    <citation type="submission" date="2025-09" db="UniProtKB">
        <authorList>
            <consortium name="Ensembl"/>
        </authorList>
    </citation>
    <scope>IDENTIFICATION</scope>
</reference>
<feature type="domain" description="C2H2-type" evidence="14">
    <location>
        <begin position="178"/>
        <end position="205"/>
    </location>
</feature>
<evidence type="ECO:0000256" key="8">
    <source>
        <dbReference type="ARBA" id="ARBA00023015"/>
    </source>
</evidence>
<feature type="region of interest" description="Disordered" evidence="13">
    <location>
        <begin position="67"/>
        <end position="88"/>
    </location>
</feature>
<evidence type="ECO:0000256" key="9">
    <source>
        <dbReference type="ARBA" id="ARBA00023125"/>
    </source>
</evidence>
<keyword evidence="4" id="KW-0479">Metal-binding</keyword>
<dbReference type="GeneTree" id="ENSGT00940000153587"/>
<feature type="domain" description="C2H2-type" evidence="14">
    <location>
        <begin position="122"/>
        <end position="149"/>
    </location>
</feature>
<dbReference type="GO" id="GO:0005634">
    <property type="term" value="C:nucleus"/>
    <property type="evidence" value="ECO:0007669"/>
    <property type="project" value="UniProtKB-SubCell"/>
</dbReference>
<dbReference type="GO" id="GO:0000978">
    <property type="term" value="F:RNA polymerase II cis-regulatory region sequence-specific DNA binding"/>
    <property type="evidence" value="ECO:0007669"/>
    <property type="project" value="TreeGrafter"/>
</dbReference>
<dbReference type="FunFam" id="3.30.160.60:FF:000490">
    <property type="entry name" value="Zinc finger protein 605"/>
    <property type="match status" value="1"/>
</dbReference>
<protein>
    <recommendedName>
        <fullName evidence="14">C2H2-type domain-containing protein</fullName>
    </recommendedName>
</protein>
<dbReference type="InterPro" id="IPR036236">
    <property type="entry name" value="Znf_C2H2_sf"/>
</dbReference>
<dbReference type="InterPro" id="IPR050589">
    <property type="entry name" value="Ikaros_C2H2-ZF"/>
</dbReference>
<feature type="compositionally biased region" description="Basic and acidic residues" evidence="13">
    <location>
        <begin position="78"/>
        <end position="88"/>
    </location>
</feature>
<dbReference type="PANTHER" id="PTHR24404:SF100">
    <property type="entry name" value="ZINC FINGER PROTEIN 501"/>
    <property type="match status" value="1"/>
</dbReference>
<dbReference type="PANTHER" id="PTHR24404">
    <property type="entry name" value="ZINC FINGER PROTEIN"/>
    <property type="match status" value="1"/>
</dbReference>
<dbReference type="FunFam" id="3.30.160.60:FF:000540">
    <property type="entry name" value="zinc finger protein 263 isoform X1"/>
    <property type="match status" value="1"/>
</dbReference>
<dbReference type="OMA" id="ICHAKFK"/>